<feature type="non-terminal residue" evidence="2">
    <location>
        <position position="171"/>
    </location>
</feature>
<dbReference type="EMBL" id="JAPDMQ010000578">
    <property type="protein sequence ID" value="KAK0522550.1"/>
    <property type="molecule type" value="Genomic_DNA"/>
</dbReference>
<comment type="caution">
    <text evidence="2">The sequence shown here is derived from an EMBL/GenBank/DDBJ whole genome shotgun (WGS) entry which is preliminary data.</text>
</comment>
<dbReference type="Proteomes" id="UP001176521">
    <property type="component" value="Unassembled WGS sequence"/>
</dbReference>
<accession>A0AAN6G7W4</accession>
<evidence type="ECO:0000256" key="1">
    <source>
        <dbReference type="SAM" id="Coils"/>
    </source>
</evidence>
<feature type="coiled-coil region" evidence="1">
    <location>
        <begin position="72"/>
        <end position="106"/>
    </location>
</feature>
<evidence type="ECO:0000313" key="3">
    <source>
        <dbReference type="Proteomes" id="UP001176521"/>
    </source>
</evidence>
<reference evidence="2" key="1">
    <citation type="journal article" date="2023" name="PhytoFront">
        <title>Draft Genome Resources of Seven Strains of Tilletia horrida, Causal Agent of Kernel Smut of Rice.</title>
        <authorList>
            <person name="Khanal S."/>
            <person name="Antony Babu S."/>
            <person name="Zhou X.G."/>
        </authorList>
    </citation>
    <scope>NUCLEOTIDE SEQUENCE</scope>
    <source>
        <strain evidence="2">TX3</strain>
    </source>
</reference>
<dbReference type="SUPFAM" id="SSF58113">
    <property type="entry name" value="Apolipoprotein A-I"/>
    <property type="match status" value="1"/>
</dbReference>
<organism evidence="2 3">
    <name type="scientific">Tilletia horrida</name>
    <dbReference type="NCBI Taxonomy" id="155126"/>
    <lineage>
        <taxon>Eukaryota</taxon>
        <taxon>Fungi</taxon>
        <taxon>Dikarya</taxon>
        <taxon>Basidiomycota</taxon>
        <taxon>Ustilaginomycotina</taxon>
        <taxon>Exobasidiomycetes</taxon>
        <taxon>Tilletiales</taxon>
        <taxon>Tilletiaceae</taxon>
        <taxon>Tilletia</taxon>
    </lineage>
</organism>
<gene>
    <name evidence="2" type="ORF">OC842_006432</name>
</gene>
<protein>
    <submittedName>
        <fullName evidence="2">Uncharacterized protein</fullName>
    </submittedName>
</protein>
<proteinExistence type="predicted"/>
<dbReference type="Gene3D" id="1.20.120.20">
    <property type="entry name" value="Apolipoprotein"/>
    <property type="match status" value="1"/>
</dbReference>
<keyword evidence="3" id="KW-1185">Reference proteome</keyword>
<evidence type="ECO:0000313" key="2">
    <source>
        <dbReference type="EMBL" id="KAK0522550.1"/>
    </source>
</evidence>
<name>A0AAN6G7W4_9BASI</name>
<dbReference type="AlphaFoldDB" id="A0AAN6G7W4"/>
<sequence>MSAIDRAAPWRAPIPLGIPGNVLQQVPALAGAYRNSGKMTAGLEKLSTATTRTVEASTRNMETVERLQTTLTNGLKQLETNLKDELEQAQRRVADEMERIQVHIRRNVLGDISRMVAQLGTLETSGYRDVDDAAGVLRQCVAQLRTDVQEGEANFMDSLAQLVVYNSWTTA</sequence>
<keyword evidence="1" id="KW-0175">Coiled coil</keyword>